<dbReference type="SUPFAM" id="SSF56059">
    <property type="entry name" value="Glutathione synthetase ATP-binding domain-like"/>
    <property type="match status" value="1"/>
</dbReference>
<keyword evidence="1" id="KW-0067">ATP-binding</keyword>
<proteinExistence type="predicted"/>
<evidence type="ECO:0000313" key="4">
    <source>
        <dbReference type="Proteomes" id="UP000604117"/>
    </source>
</evidence>
<dbReference type="InterPro" id="IPR011761">
    <property type="entry name" value="ATP-grasp"/>
</dbReference>
<reference evidence="3 4" key="1">
    <citation type="submission" date="2021-01" db="EMBL/GenBank/DDBJ databases">
        <title>Whole genome shotgun sequence of Asanoa siamensis NBRC 107932.</title>
        <authorList>
            <person name="Komaki H."/>
            <person name="Tamura T."/>
        </authorList>
    </citation>
    <scope>NUCLEOTIDE SEQUENCE [LARGE SCALE GENOMIC DNA]</scope>
    <source>
        <strain evidence="3 4">NBRC 107932</strain>
    </source>
</reference>
<dbReference type="InterPro" id="IPR013815">
    <property type="entry name" value="ATP_grasp_subdomain_1"/>
</dbReference>
<dbReference type="Gene3D" id="3.30.1490.20">
    <property type="entry name" value="ATP-grasp fold, A domain"/>
    <property type="match status" value="1"/>
</dbReference>
<keyword evidence="1" id="KW-0547">Nucleotide-binding</keyword>
<dbReference type="RefSeq" id="WP_203710046.1">
    <property type="nucleotide sequence ID" value="NZ_BONE01000001.1"/>
</dbReference>
<dbReference type="EMBL" id="BONE01000001">
    <property type="protein sequence ID" value="GIF70581.1"/>
    <property type="molecule type" value="Genomic_DNA"/>
</dbReference>
<dbReference type="PROSITE" id="PS50975">
    <property type="entry name" value="ATP_GRASP"/>
    <property type="match status" value="1"/>
</dbReference>
<keyword evidence="4" id="KW-1185">Reference proteome</keyword>
<name>A0ABQ4CH09_9ACTN</name>
<evidence type="ECO:0000313" key="3">
    <source>
        <dbReference type="EMBL" id="GIF70581.1"/>
    </source>
</evidence>
<evidence type="ECO:0000256" key="1">
    <source>
        <dbReference type="PROSITE-ProRule" id="PRU00409"/>
    </source>
</evidence>
<dbReference type="Proteomes" id="UP000604117">
    <property type="component" value="Unassembled WGS sequence"/>
</dbReference>
<protein>
    <recommendedName>
        <fullName evidence="2">ATP-grasp domain-containing protein</fullName>
    </recommendedName>
</protein>
<gene>
    <name evidence="3" type="ORF">Asi02nite_00990</name>
</gene>
<sequence length="411" mass="47643">MADVEHIIGLLLGTEDDWPRAYETLVDRLGPVVDGSGRKHRLKTTRVTIEPFNLRDKPRHSLVIDRLAYWYYHPREWLKKVSMMDGVYLLNSPFTFQSMEKHAAYCAMMRLGLKVPETVLVPYKHPLENSRWAYTAARYNQAFDLDSVAEELGYPLFMKPYDGGAWVGVSKIRDGAELHAAYDASGERLMHLQQAVEGYDVFARSLSIGPETMVMKFRPELPMHDRYAVEHGFLDADTGDEVITISRLVNAFFGWEFNSCESLVRGTEVHPIDYANACPDVALTSLHYYFPWAMKALLRWTTFCVVTGRRFHVDLNTRQYFEIADRTDLSYREKLALYRKLTDEYFETERYADFCASRLAHVDDLVYEWVRSPEFDTLLVETVRATYPEHEHDRFVAHFRGLTGAWVADQG</sequence>
<organism evidence="3 4">
    <name type="scientific">Asanoa siamensis</name>
    <dbReference type="NCBI Taxonomy" id="926357"/>
    <lineage>
        <taxon>Bacteria</taxon>
        <taxon>Bacillati</taxon>
        <taxon>Actinomycetota</taxon>
        <taxon>Actinomycetes</taxon>
        <taxon>Micromonosporales</taxon>
        <taxon>Micromonosporaceae</taxon>
        <taxon>Asanoa</taxon>
    </lineage>
</organism>
<evidence type="ECO:0000259" key="2">
    <source>
        <dbReference type="PROSITE" id="PS50975"/>
    </source>
</evidence>
<feature type="domain" description="ATP-grasp" evidence="2">
    <location>
        <begin position="105"/>
        <end position="177"/>
    </location>
</feature>
<comment type="caution">
    <text evidence="3">The sequence shown here is derived from an EMBL/GenBank/DDBJ whole genome shotgun (WGS) entry which is preliminary data.</text>
</comment>
<accession>A0ABQ4CH09</accession>